<protein>
    <submittedName>
        <fullName evidence="1">Uncharacterized protein</fullName>
    </submittedName>
</protein>
<name>A0A8X6HLI7_TRICU</name>
<dbReference type="EMBL" id="BMAO01008739">
    <property type="protein sequence ID" value="GFR25919.1"/>
    <property type="molecule type" value="Genomic_DNA"/>
</dbReference>
<sequence>MTRRCRKVELSSIRAEDIAWGQGETLPNVLFIAILLSQAPFRSERNFALNVYLLALRSSRMGKRTAVRKICAPFSRQNEPLR</sequence>
<comment type="caution">
    <text evidence="1">The sequence shown here is derived from an EMBL/GenBank/DDBJ whole genome shotgun (WGS) entry which is preliminary data.</text>
</comment>
<dbReference type="Proteomes" id="UP000887116">
    <property type="component" value="Unassembled WGS sequence"/>
</dbReference>
<evidence type="ECO:0000313" key="1">
    <source>
        <dbReference type="EMBL" id="GFR25919.1"/>
    </source>
</evidence>
<dbReference type="OrthoDB" id="6438747at2759"/>
<keyword evidence="2" id="KW-1185">Reference proteome</keyword>
<gene>
    <name evidence="1" type="ORF">TNCT_542951</name>
</gene>
<dbReference type="AlphaFoldDB" id="A0A8X6HLI7"/>
<evidence type="ECO:0000313" key="2">
    <source>
        <dbReference type="Proteomes" id="UP000887116"/>
    </source>
</evidence>
<accession>A0A8X6HLI7</accession>
<reference evidence="1" key="1">
    <citation type="submission" date="2020-07" db="EMBL/GenBank/DDBJ databases">
        <title>Multicomponent nature underlies the extraordinary mechanical properties of spider dragline silk.</title>
        <authorList>
            <person name="Kono N."/>
            <person name="Nakamura H."/>
            <person name="Mori M."/>
            <person name="Yoshida Y."/>
            <person name="Ohtoshi R."/>
            <person name="Malay A.D."/>
            <person name="Moran D.A.P."/>
            <person name="Tomita M."/>
            <person name="Numata K."/>
            <person name="Arakawa K."/>
        </authorList>
    </citation>
    <scope>NUCLEOTIDE SEQUENCE</scope>
</reference>
<organism evidence="1 2">
    <name type="scientific">Trichonephila clavata</name>
    <name type="common">Joro spider</name>
    <name type="synonym">Nephila clavata</name>
    <dbReference type="NCBI Taxonomy" id="2740835"/>
    <lineage>
        <taxon>Eukaryota</taxon>
        <taxon>Metazoa</taxon>
        <taxon>Ecdysozoa</taxon>
        <taxon>Arthropoda</taxon>
        <taxon>Chelicerata</taxon>
        <taxon>Arachnida</taxon>
        <taxon>Araneae</taxon>
        <taxon>Araneomorphae</taxon>
        <taxon>Entelegynae</taxon>
        <taxon>Araneoidea</taxon>
        <taxon>Nephilidae</taxon>
        <taxon>Trichonephila</taxon>
    </lineage>
</organism>
<proteinExistence type="predicted"/>